<dbReference type="AlphaFoldDB" id="A0A517MT48"/>
<evidence type="ECO:0000256" key="1">
    <source>
        <dbReference type="SAM" id="Phobius"/>
    </source>
</evidence>
<keyword evidence="3" id="KW-1185">Reference proteome</keyword>
<protein>
    <submittedName>
        <fullName evidence="2">Uncharacterized protein</fullName>
    </submittedName>
</protein>
<evidence type="ECO:0000313" key="3">
    <source>
        <dbReference type="Proteomes" id="UP000319852"/>
    </source>
</evidence>
<gene>
    <name evidence="2" type="ORF">HG15A2_13310</name>
</gene>
<dbReference type="EMBL" id="CP036263">
    <property type="protein sequence ID" value="QDS98060.1"/>
    <property type="molecule type" value="Genomic_DNA"/>
</dbReference>
<dbReference type="KEGG" id="amob:HG15A2_13310"/>
<organism evidence="2 3">
    <name type="scientific">Adhaeretor mobilis</name>
    <dbReference type="NCBI Taxonomy" id="1930276"/>
    <lineage>
        <taxon>Bacteria</taxon>
        <taxon>Pseudomonadati</taxon>
        <taxon>Planctomycetota</taxon>
        <taxon>Planctomycetia</taxon>
        <taxon>Pirellulales</taxon>
        <taxon>Lacipirellulaceae</taxon>
        <taxon>Adhaeretor</taxon>
    </lineage>
</organism>
<feature type="transmembrane region" description="Helical" evidence="1">
    <location>
        <begin position="32"/>
        <end position="49"/>
    </location>
</feature>
<keyword evidence="1" id="KW-1133">Transmembrane helix</keyword>
<name>A0A517MT48_9BACT</name>
<dbReference type="Proteomes" id="UP000319852">
    <property type="component" value="Chromosome"/>
</dbReference>
<keyword evidence="1" id="KW-0472">Membrane</keyword>
<reference evidence="2 3" key="1">
    <citation type="submission" date="2019-02" db="EMBL/GenBank/DDBJ databases">
        <title>Deep-cultivation of Planctomycetes and their phenomic and genomic characterization uncovers novel biology.</title>
        <authorList>
            <person name="Wiegand S."/>
            <person name="Jogler M."/>
            <person name="Boedeker C."/>
            <person name="Pinto D."/>
            <person name="Vollmers J."/>
            <person name="Rivas-Marin E."/>
            <person name="Kohn T."/>
            <person name="Peeters S.H."/>
            <person name="Heuer A."/>
            <person name="Rast P."/>
            <person name="Oberbeckmann S."/>
            <person name="Bunk B."/>
            <person name="Jeske O."/>
            <person name="Meyerdierks A."/>
            <person name="Storesund J.E."/>
            <person name="Kallscheuer N."/>
            <person name="Luecker S."/>
            <person name="Lage O.M."/>
            <person name="Pohl T."/>
            <person name="Merkel B.J."/>
            <person name="Hornburger P."/>
            <person name="Mueller R.-W."/>
            <person name="Bruemmer F."/>
            <person name="Labrenz M."/>
            <person name="Spormann A.M."/>
            <person name="Op den Camp H."/>
            <person name="Overmann J."/>
            <person name="Amann R."/>
            <person name="Jetten M.S.M."/>
            <person name="Mascher T."/>
            <person name="Medema M.H."/>
            <person name="Devos D.P."/>
            <person name="Kaster A.-K."/>
            <person name="Ovreas L."/>
            <person name="Rohde M."/>
            <person name="Galperin M.Y."/>
            <person name="Jogler C."/>
        </authorList>
    </citation>
    <scope>NUCLEOTIDE SEQUENCE [LARGE SCALE GENOMIC DNA]</scope>
    <source>
        <strain evidence="2 3">HG15A2</strain>
    </source>
</reference>
<evidence type="ECO:0000313" key="2">
    <source>
        <dbReference type="EMBL" id="QDS98060.1"/>
    </source>
</evidence>
<feature type="transmembrane region" description="Helical" evidence="1">
    <location>
        <begin position="94"/>
        <end position="113"/>
    </location>
</feature>
<keyword evidence="1" id="KW-0812">Transmembrane</keyword>
<sequence>MCGALPCAGGASGLSLLFASKVRSVEFNRNQWFFIGIFLLLLGLQFRMVTEYVLNRETTQFLAENTATDADASLYGLASDLGATPQKVIHPPVWLGWCTLSVGSVFVLQSLAMRKP</sequence>
<proteinExistence type="predicted"/>
<accession>A0A517MT48</accession>